<proteinExistence type="predicted"/>
<keyword evidence="2" id="KW-0560">Oxidoreductase</keyword>
<keyword evidence="5" id="KW-1185">Reference proteome</keyword>
<dbReference type="InterPro" id="IPR051609">
    <property type="entry name" value="NmrA/Isoflavone_reductase-like"/>
</dbReference>
<sequence>MSIMRVAVVGTCRLALLIAREIHDSTSHQLVILSRISQPSLLSQGYQCQVVDYSNPSSIQHALMGVDTVISTVSGNAQLQLIEAAVACRVRRFAPAEFEGRPALRSQSILDRGRNSALARLHHYRNLIEYTVFVCGIFYERFSVNGMVSQQIGVNTGYSNEGDYIANPRSMTALAPVYDSSQNLAYLNLTSVYDVARFVVRALNMPSWPREMSMSGDRMSVNQLIEVMQLCRGRQFYVEWQNPSGLQYQMTMAQMAGDALKQRRLATLIETAENRYDCATPAYLNAAFPDIQPTSFSHWFQHNWATVP</sequence>
<accession>A0A9W4UD09</accession>
<gene>
    <name evidence="4" type="ORF">PDIGIT_LOCUS5772</name>
</gene>
<comment type="caution">
    <text evidence="4">The sequence shown here is derived from an EMBL/GenBank/DDBJ whole genome shotgun (WGS) entry which is preliminary data.</text>
</comment>
<dbReference type="InterPro" id="IPR036291">
    <property type="entry name" value="NAD(P)-bd_dom_sf"/>
</dbReference>
<dbReference type="Gene3D" id="3.40.50.720">
    <property type="entry name" value="NAD(P)-binding Rossmann-like Domain"/>
    <property type="match status" value="1"/>
</dbReference>
<protein>
    <recommendedName>
        <fullName evidence="3">NmrA-like domain-containing protein</fullName>
    </recommendedName>
</protein>
<feature type="domain" description="NmrA-like" evidence="3">
    <location>
        <begin position="42"/>
        <end position="235"/>
    </location>
</feature>
<dbReference type="InterPro" id="IPR008030">
    <property type="entry name" value="NmrA-like"/>
</dbReference>
<evidence type="ECO:0000313" key="5">
    <source>
        <dbReference type="Proteomes" id="UP001152607"/>
    </source>
</evidence>
<dbReference type="PANTHER" id="PTHR47706">
    <property type="entry name" value="NMRA-LIKE FAMILY PROTEIN"/>
    <property type="match status" value="1"/>
</dbReference>
<dbReference type="AlphaFoldDB" id="A0A9W4UD09"/>
<dbReference type="Proteomes" id="UP001152607">
    <property type="component" value="Unassembled WGS sequence"/>
</dbReference>
<reference evidence="4" key="1">
    <citation type="submission" date="2023-01" db="EMBL/GenBank/DDBJ databases">
        <authorList>
            <person name="Van Ghelder C."/>
            <person name="Rancurel C."/>
        </authorList>
    </citation>
    <scope>NUCLEOTIDE SEQUENCE</scope>
    <source>
        <strain evidence="4">CNCM I-4278</strain>
    </source>
</reference>
<dbReference type="OrthoDB" id="419598at2759"/>
<evidence type="ECO:0000256" key="2">
    <source>
        <dbReference type="ARBA" id="ARBA00023002"/>
    </source>
</evidence>
<dbReference type="SUPFAM" id="SSF51735">
    <property type="entry name" value="NAD(P)-binding Rossmann-fold domains"/>
    <property type="match status" value="1"/>
</dbReference>
<dbReference type="Pfam" id="PF05368">
    <property type="entry name" value="NmrA"/>
    <property type="match status" value="1"/>
</dbReference>
<evidence type="ECO:0000313" key="4">
    <source>
        <dbReference type="EMBL" id="CAI6332742.1"/>
    </source>
</evidence>
<evidence type="ECO:0000256" key="1">
    <source>
        <dbReference type="ARBA" id="ARBA00022857"/>
    </source>
</evidence>
<name>A0A9W4UD09_9PLEO</name>
<dbReference type="GO" id="GO:0016491">
    <property type="term" value="F:oxidoreductase activity"/>
    <property type="evidence" value="ECO:0007669"/>
    <property type="project" value="UniProtKB-KW"/>
</dbReference>
<organism evidence="4 5">
    <name type="scientific">Periconia digitata</name>
    <dbReference type="NCBI Taxonomy" id="1303443"/>
    <lineage>
        <taxon>Eukaryota</taxon>
        <taxon>Fungi</taxon>
        <taxon>Dikarya</taxon>
        <taxon>Ascomycota</taxon>
        <taxon>Pezizomycotina</taxon>
        <taxon>Dothideomycetes</taxon>
        <taxon>Pleosporomycetidae</taxon>
        <taxon>Pleosporales</taxon>
        <taxon>Massarineae</taxon>
        <taxon>Periconiaceae</taxon>
        <taxon>Periconia</taxon>
    </lineage>
</organism>
<dbReference type="PANTHER" id="PTHR47706:SF5">
    <property type="entry name" value="ISOFLAVONE REDUCTASE"/>
    <property type="match status" value="1"/>
</dbReference>
<evidence type="ECO:0000259" key="3">
    <source>
        <dbReference type="Pfam" id="PF05368"/>
    </source>
</evidence>
<dbReference type="EMBL" id="CAOQHR010000003">
    <property type="protein sequence ID" value="CAI6332742.1"/>
    <property type="molecule type" value="Genomic_DNA"/>
</dbReference>
<keyword evidence="1" id="KW-0521">NADP</keyword>